<reference evidence="1 2" key="1">
    <citation type="submission" date="2024-05" db="EMBL/GenBank/DDBJ databases">
        <title>Culex pipiens pipiens assembly and annotation.</title>
        <authorList>
            <person name="Alout H."/>
            <person name="Durand T."/>
        </authorList>
    </citation>
    <scope>NUCLEOTIDE SEQUENCE [LARGE SCALE GENOMIC DNA]</scope>
    <source>
        <strain evidence="1">HA-2024</strain>
        <tissue evidence="1">Whole body</tissue>
    </source>
</reference>
<dbReference type="Proteomes" id="UP001562425">
    <property type="component" value="Unassembled WGS sequence"/>
</dbReference>
<sequence>MVLTASEEQLKEGQRINMQSNIPCVQLIDFGVSIDLKLFPKGTTFKKERRGCN</sequence>
<proteinExistence type="predicted"/>
<dbReference type="Gene3D" id="1.10.510.10">
    <property type="entry name" value="Transferase(Phosphotransferase) domain 1"/>
    <property type="match status" value="1"/>
</dbReference>
<evidence type="ECO:0000313" key="2">
    <source>
        <dbReference type="Proteomes" id="UP001562425"/>
    </source>
</evidence>
<accession>A0ABD1CVX2</accession>
<organism evidence="1 2">
    <name type="scientific">Culex pipiens pipiens</name>
    <name type="common">Northern house mosquito</name>
    <dbReference type="NCBI Taxonomy" id="38569"/>
    <lineage>
        <taxon>Eukaryota</taxon>
        <taxon>Metazoa</taxon>
        <taxon>Ecdysozoa</taxon>
        <taxon>Arthropoda</taxon>
        <taxon>Hexapoda</taxon>
        <taxon>Insecta</taxon>
        <taxon>Pterygota</taxon>
        <taxon>Neoptera</taxon>
        <taxon>Endopterygota</taxon>
        <taxon>Diptera</taxon>
        <taxon>Nematocera</taxon>
        <taxon>Culicoidea</taxon>
        <taxon>Culicidae</taxon>
        <taxon>Culicinae</taxon>
        <taxon>Culicini</taxon>
        <taxon>Culex</taxon>
        <taxon>Culex</taxon>
    </lineage>
</organism>
<evidence type="ECO:0000313" key="1">
    <source>
        <dbReference type="EMBL" id="KAL1380576.1"/>
    </source>
</evidence>
<protein>
    <submittedName>
        <fullName evidence="1">Uncharacterized protein</fullName>
    </submittedName>
</protein>
<dbReference type="AlphaFoldDB" id="A0ABD1CVX2"/>
<dbReference type="EMBL" id="JBEHCU010009050">
    <property type="protein sequence ID" value="KAL1380576.1"/>
    <property type="molecule type" value="Genomic_DNA"/>
</dbReference>
<name>A0ABD1CVX2_CULPP</name>
<gene>
    <name evidence="1" type="ORF">pipiens_014082</name>
</gene>
<keyword evidence="2" id="KW-1185">Reference proteome</keyword>
<comment type="caution">
    <text evidence="1">The sequence shown here is derived from an EMBL/GenBank/DDBJ whole genome shotgun (WGS) entry which is preliminary data.</text>
</comment>